<evidence type="ECO:0000313" key="3">
    <source>
        <dbReference type="EMBL" id="CAB4181370.1"/>
    </source>
</evidence>
<organism evidence="5">
    <name type="scientific">uncultured Caudovirales phage</name>
    <dbReference type="NCBI Taxonomy" id="2100421"/>
    <lineage>
        <taxon>Viruses</taxon>
        <taxon>Duplodnaviria</taxon>
        <taxon>Heunggongvirae</taxon>
        <taxon>Uroviricota</taxon>
        <taxon>Caudoviricetes</taxon>
        <taxon>Peduoviridae</taxon>
        <taxon>Maltschvirus</taxon>
        <taxon>Maltschvirus maltsch</taxon>
    </lineage>
</organism>
<dbReference type="EMBL" id="LR796838">
    <property type="protein sequence ID" value="CAB4169184.1"/>
    <property type="molecule type" value="Genomic_DNA"/>
</dbReference>
<sequence length="268" mass="29621">MTWIPSFLASYVNIRKVANSDVLTHCDEWVLDSGAYSALTSGVKIDLQKYIDDCHALLAGPRPPSVIFALDVIGDPEKSARNADEMRRQGIDALSTFHYGSPWHYIQDVVKPGKCAFDGLVARGKGGHGTKLTFTKRLAFLEQCFARAWPVWAHGFGCCDARLLAAVPLASADATSWIYALSRYGAFQYLGLNNTGIRPASNREAFASGVNGQIGYYRRMEAEAQERWASLLERQGYGRFRLRYVVSSKADSVHFARYLARVISGAPA</sequence>
<gene>
    <name evidence="3" type="ORF">UFOVP1073_28</name>
    <name evidence="4" type="ORF">UFOVP1308_67</name>
    <name evidence="5" type="ORF">UFOVP1423_2</name>
    <name evidence="6" type="ORF">UFOVP1520_47</name>
    <name evidence="1" type="ORF">UFOVP898_30</name>
    <name evidence="2" type="ORF">UFOVP985_29</name>
</gene>
<protein>
    <submittedName>
        <fullName evidence="5">Uncharacterized protein</fullName>
    </submittedName>
</protein>
<evidence type="ECO:0000313" key="5">
    <source>
        <dbReference type="EMBL" id="CAB4210262.1"/>
    </source>
</evidence>
<name>A0A6J5S9F9_9CAUD</name>
<evidence type="ECO:0000313" key="2">
    <source>
        <dbReference type="EMBL" id="CAB4176410.1"/>
    </source>
</evidence>
<evidence type="ECO:0000313" key="1">
    <source>
        <dbReference type="EMBL" id="CAB4169184.1"/>
    </source>
</evidence>
<dbReference type="EMBL" id="LR797361">
    <property type="protein sequence ID" value="CAB4210262.1"/>
    <property type="molecule type" value="Genomic_DNA"/>
</dbReference>
<evidence type="ECO:0000313" key="6">
    <source>
        <dbReference type="EMBL" id="CAB5227371.1"/>
    </source>
</evidence>
<reference evidence="5" key="1">
    <citation type="submission" date="2020-05" db="EMBL/GenBank/DDBJ databases">
        <authorList>
            <person name="Chiriac C."/>
            <person name="Salcher M."/>
            <person name="Ghai R."/>
            <person name="Kavagutti S V."/>
        </authorList>
    </citation>
    <scope>NUCLEOTIDE SEQUENCE</scope>
</reference>
<accession>A0A6J5S9F9</accession>
<dbReference type="EMBL" id="LR797009">
    <property type="protein sequence ID" value="CAB4181370.1"/>
    <property type="molecule type" value="Genomic_DNA"/>
</dbReference>
<proteinExistence type="predicted"/>
<dbReference type="EMBL" id="LR797259">
    <property type="protein sequence ID" value="CAB4198311.1"/>
    <property type="molecule type" value="Genomic_DNA"/>
</dbReference>
<dbReference type="EMBL" id="LR796942">
    <property type="protein sequence ID" value="CAB4176410.1"/>
    <property type="molecule type" value="Genomic_DNA"/>
</dbReference>
<evidence type="ECO:0000313" key="4">
    <source>
        <dbReference type="EMBL" id="CAB4198311.1"/>
    </source>
</evidence>
<dbReference type="EMBL" id="LR798377">
    <property type="protein sequence ID" value="CAB5227371.1"/>
    <property type="molecule type" value="Genomic_DNA"/>
</dbReference>